<name>A0AA37I2P6_XYLRU</name>
<dbReference type="SUPFAM" id="SSF88697">
    <property type="entry name" value="PUA domain-like"/>
    <property type="match status" value="1"/>
</dbReference>
<accession>A0AA37I2P6</accession>
<evidence type="ECO:0000313" key="2">
    <source>
        <dbReference type="Proteomes" id="UP000887097"/>
    </source>
</evidence>
<proteinExistence type="predicted"/>
<gene>
    <name evidence="1" type="ORF">PRMUPPPA20_14510</name>
</gene>
<dbReference type="Gene3D" id="2.30.130.30">
    <property type="entry name" value="Hypothetical protein"/>
    <property type="match status" value="1"/>
</dbReference>
<dbReference type="RefSeq" id="WP_013063404.1">
    <property type="nucleotide sequence ID" value="NZ_BPTT01000001.1"/>
</dbReference>
<evidence type="ECO:0000313" key="1">
    <source>
        <dbReference type="EMBL" id="GJG33342.1"/>
    </source>
</evidence>
<organism evidence="1 2">
    <name type="scientific">Xylanibacter ruminicola</name>
    <name type="common">Prevotella ruminicola</name>
    <dbReference type="NCBI Taxonomy" id="839"/>
    <lineage>
        <taxon>Bacteria</taxon>
        <taxon>Pseudomonadati</taxon>
        <taxon>Bacteroidota</taxon>
        <taxon>Bacteroidia</taxon>
        <taxon>Bacteroidales</taxon>
        <taxon>Prevotellaceae</taxon>
        <taxon>Xylanibacter</taxon>
    </lineage>
</organism>
<dbReference type="GeneID" id="31502494"/>
<dbReference type="InterPro" id="IPR015947">
    <property type="entry name" value="PUA-like_sf"/>
</dbReference>
<sequence length="399" mass="45254">MKTLSIQQPWASLVCAGIKDVENRTWKAAQVPRRILIHASSKKITKNFYAGIPETLESCIENQISFGNIPELETLPTSAIIGYVTVTGFEEGDVDSVWADAGAIKWKLEDAWLFDEPILDVKGKLNLFDYDLDENNLPPAHQVQLENVDVTEDETEVQIPCTKETFEKIKAGDFGGIELYLTPYLTDLLCVDDAFKMKSFKTVTVFCGNSYVAFELAEESGIYNLPDPQDETKPYFIMDFTGNEIAWMVAQFMFGKKIEEGEFESFCGGKTIDVLEIPKMADSNDNILKLKVNKDVFKDIATGKMASFTKEITPKNLSMFFILNADGTVKEINGIPQLRRYDAIQFTNKEDSYTCQINNTDVMYMDSEYGDYKLYSEQEEDEKLDYTDCIMNYVLGDKI</sequence>
<dbReference type="AlphaFoldDB" id="A0AA37I2P6"/>
<comment type="caution">
    <text evidence="1">The sequence shown here is derived from an EMBL/GenBank/DDBJ whole genome shotgun (WGS) entry which is preliminary data.</text>
</comment>
<evidence type="ECO:0008006" key="3">
    <source>
        <dbReference type="Google" id="ProtNLM"/>
    </source>
</evidence>
<dbReference type="Proteomes" id="UP000887097">
    <property type="component" value="Unassembled WGS sequence"/>
</dbReference>
<reference evidence="1" key="1">
    <citation type="submission" date="2021-08" db="EMBL/GenBank/DDBJ databases">
        <title>Prevotella lacticifex sp. nov., isolated from rumen of cow.</title>
        <authorList>
            <person name="Shinkai T."/>
            <person name="Ikeyama N."/>
            <person name="Kumagai M."/>
            <person name="Ohmori H."/>
            <person name="Sakamoto M."/>
            <person name="Ohkuma M."/>
            <person name="Mitsumori M."/>
        </authorList>
    </citation>
    <scope>NUCLEOTIDE SEQUENCE</scope>
    <source>
        <strain evidence="1">JCM 8259</strain>
    </source>
</reference>
<dbReference type="EMBL" id="BPTT01000001">
    <property type="protein sequence ID" value="GJG33342.1"/>
    <property type="molecule type" value="Genomic_DNA"/>
</dbReference>
<protein>
    <recommendedName>
        <fullName evidence="3">ASCH domain-containing protein</fullName>
    </recommendedName>
</protein>